<evidence type="ECO:0000313" key="4">
    <source>
        <dbReference type="EMBL" id="ASM77614.1"/>
    </source>
</evidence>
<dbReference type="GO" id="GO:0005524">
    <property type="term" value="F:ATP binding"/>
    <property type="evidence" value="ECO:0007669"/>
    <property type="project" value="InterPro"/>
</dbReference>
<keyword evidence="5" id="KW-1185">Reference proteome</keyword>
<comment type="similarity">
    <text evidence="1">Belongs to the GSP E family.</text>
</comment>
<dbReference type="InterPro" id="IPR050921">
    <property type="entry name" value="T4SS_GSP_E_ATPase"/>
</dbReference>
<dbReference type="InterPro" id="IPR006321">
    <property type="entry name" value="PilT/PilU"/>
</dbReference>
<dbReference type="Gene3D" id="3.30.450.90">
    <property type="match status" value="1"/>
</dbReference>
<evidence type="ECO:0000313" key="5">
    <source>
        <dbReference type="Proteomes" id="UP000199729"/>
    </source>
</evidence>
<dbReference type="InterPro" id="IPR001482">
    <property type="entry name" value="T2SS/T4SS_dom"/>
</dbReference>
<gene>
    <name evidence="4" type="ORF">VITFI_CDS1836</name>
</gene>
<dbReference type="RefSeq" id="WP_089416684.1">
    <property type="nucleotide sequence ID" value="NZ_CP022423.1"/>
</dbReference>
<organism evidence="4 5">
    <name type="scientific">Vitreoscilla filiformis</name>
    <dbReference type="NCBI Taxonomy" id="63"/>
    <lineage>
        <taxon>Bacteria</taxon>
        <taxon>Pseudomonadati</taxon>
        <taxon>Pseudomonadota</taxon>
        <taxon>Betaproteobacteria</taxon>
        <taxon>Neisseriales</taxon>
        <taxon>Neisseriaceae</taxon>
        <taxon>Vitreoscilla</taxon>
    </lineage>
</organism>
<dbReference type="SMART" id="SM00382">
    <property type="entry name" value="AAA"/>
    <property type="match status" value="1"/>
</dbReference>
<proteinExistence type="inferred from homology"/>
<dbReference type="PROSITE" id="PS00662">
    <property type="entry name" value="T2SP_E"/>
    <property type="match status" value="1"/>
</dbReference>
<name>A0A221KEZ3_VITFI</name>
<dbReference type="PANTHER" id="PTHR30486:SF12">
    <property type="entry name" value="TYPE IV PILUS ATPASE PILU"/>
    <property type="match status" value="1"/>
</dbReference>
<dbReference type="GO" id="GO:0016887">
    <property type="term" value="F:ATP hydrolysis activity"/>
    <property type="evidence" value="ECO:0007669"/>
    <property type="project" value="InterPro"/>
</dbReference>
<dbReference type="OrthoDB" id="5790493at2"/>
<feature type="domain" description="Bacterial type II secretion system protein E" evidence="3">
    <location>
        <begin position="194"/>
        <end position="208"/>
    </location>
</feature>
<feature type="compositionally biased region" description="Low complexity" evidence="2">
    <location>
        <begin position="407"/>
        <end position="418"/>
    </location>
</feature>
<dbReference type="InterPro" id="IPR003593">
    <property type="entry name" value="AAA+_ATPase"/>
</dbReference>
<evidence type="ECO:0000256" key="2">
    <source>
        <dbReference type="SAM" id="MobiDB-lite"/>
    </source>
</evidence>
<sequence length="429" mass="45960">MSNMQRVLTLMAERGASDMFMSAGAPVLLKISGQMVPVSDQLLPPAMTRAMIAEVMPPASMEELDRDGELNTSVVIPNVGSFRFSAFRQRNSIAAVVRCIPARIPSLESLKVPSILGSLILEKRGLLLMVGATGTGKSTTLAAMIEWRNQSMGGHILTIEDPIEFLYTNKRSIVNQREVGKDTASLYIGLKNAMRQAPDVILIGEIRDRETMAAAISYSLSGHLVLATMHANNSYHALGRVLSFYPPESRPSLLSDLSSALKSVISQRLLKAVGGGRAAAVEVLINTPMVAELIEKGDFLGVRDAMSRSLSEGSQTYEQDLARLIKEGRITREEALIYADSPTNLMWRLENETPVPTNKANAKKAAEADADSQPTFTEITLDVLPPAPPPAPSIAATPAAAPAPIRPSTLAAAAAARAPLPPPSPARPR</sequence>
<feature type="compositionally biased region" description="Low complexity" evidence="2">
    <location>
        <begin position="393"/>
        <end position="402"/>
    </location>
</feature>
<feature type="compositionally biased region" description="Pro residues" evidence="2">
    <location>
        <begin position="419"/>
        <end position="429"/>
    </location>
</feature>
<dbReference type="EMBL" id="CP022423">
    <property type="protein sequence ID" value="ASM77614.1"/>
    <property type="molecule type" value="Genomic_DNA"/>
</dbReference>
<dbReference type="SUPFAM" id="SSF52540">
    <property type="entry name" value="P-loop containing nucleoside triphosphate hydrolases"/>
    <property type="match status" value="1"/>
</dbReference>
<feature type="region of interest" description="Disordered" evidence="2">
    <location>
        <begin position="383"/>
        <end position="402"/>
    </location>
</feature>
<dbReference type="Gene3D" id="3.40.50.300">
    <property type="entry name" value="P-loop containing nucleotide triphosphate hydrolases"/>
    <property type="match status" value="1"/>
</dbReference>
<dbReference type="KEGG" id="vff:VITFI_CDS1836"/>
<dbReference type="PANTHER" id="PTHR30486">
    <property type="entry name" value="TWITCHING MOTILITY PROTEIN PILT"/>
    <property type="match status" value="1"/>
</dbReference>
<feature type="region of interest" description="Disordered" evidence="2">
    <location>
        <begin position="407"/>
        <end position="429"/>
    </location>
</feature>
<reference evidence="4 5" key="1">
    <citation type="submission" date="2017-07" db="EMBL/GenBank/DDBJ databases">
        <title>Complete Genome Sequence of the cosmetic ferment Vitreoscilla filiformis (ATCC15551).</title>
        <authorList>
            <person name="Contreras S."/>
            <person name="Sagory-Zalkind P."/>
            <person name="Blanquart H."/>
            <person name="Iltis A."/>
            <person name="Morand S.C."/>
        </authorList>
    </citation>
    <scope>NUCLEOTIDE SEQUENCE [LARGE SCALE GENOMIC DNA]</scope>
    <source>
        <strain evidence="4 5">ATCC 15551</strain>
    </source>
</reference>
<dbReference type="Pfam" id="PF00437">
    <property type="entry name" value="T2SSE"/>
    <property type="match status" value="1"/>
</dbReference>
<dbReference type="NCBIfam" id="TIGR01420">
    <property type="entry name" value="pilT_fam"/>
    <property type="match status" value="1"/>
</dbReference>
<evidence type="ECO:0000259" key="3">
    <source>
        <dbReference type="PROSITE" id="PS00662"/>
    </source>
</evidence>
<dbReference type="Proteomes" id="UP000199729">
    <property type="component" value="Chromosome"/>
</dbReference>
<protein>
    <submittedName>
        <fullName evidence="4">Twitching motility protein PilT</fullName>
    </submittedName>
</protein>
<accession>A0A221KEZ3</accession>
<evidence type="ECO:0000256" key="1">
    <source>
        <dbReference type="ARBA" id="ARBA00006611"/>
    </source>
</evidence>
<dbReference type="InterPro" id="IPR027417">
    <property type="entry name" value="P-loop_NTPase"/>
</dbReference>
<dbReference type="CDD" id="cd01131">
    <property type="entry name" value="PilT"/>
    <property type="match status" value="1"/>
</dbReference>
<dbReference type="AlphaFoldDB" id="A0A221KEZ3"/>